<keyword evidence="7" id="KW-0030">Aminoacyl-tRNA synthetase</keyword>
<keyword evidence="4" id="KW-0547">Nucleotide-binding</keyword>
<gene>
    <name evidence="11" type="ORF">R1sor_017965</name>
</gene>
<evidence type="ECO:0000256" key="1">
    <source>
        <dbReference type="ARBA" id="ARBA00005594"/>
    </source>
</evidence>
<name>A0ABD3I8C1_9MARC</name>
<feature type="compositionally biased region" description="Basic and acidic residues" evidence="9">
    <location>
        <begin position="153"/>
        <end position="162"/>
    </location>
</feature>
<evidence type="ECO:0000256" key="5">
    <source>
        <dbReference type="ARBA" id="ARBA00022840"/>
    </source>
</evidence>
<dbReference type="EMBL" id="JBJQOH010000001">
    <property type="protein sequence ID" value="KAL3699943.1"/>
    <property type="molecule type" value="Genomic_DNA"/>
</dbReference>
<accession>A0ABD3I8C1</accession>
<organism evidence="11 12">
    <name type="scientific">Riccia sorocarpa</name>
    <dbReference type="NCBI Taxonomy" id="122646"/>
    <lineage>
        <taxon>Eukaryota</taxon>
        <taxon>Viridiplantae</taxon>
        <taxon>Streptophyta</taxon>
        <taxon>Embryophyta</taxon>
        <taxon>Marchantiophyta</taxon>
        <taxon>Marchantiopsida</taxon>
        <taxon>Marchantiidae</taxon>
        <taxon>Marchantiales</taxon>
        <taxon>Ricciaceae</taxon>
        <taxon>Riccia</taxon>
    </lineage>
</organism>
<dbReference type="GO" id="GO:0006412">
    <property type="term" value="P:translation"/>
    <property type="evidence" value="ECO:0007669"/>
    <property type="project" value="UniProtKB-KW"/>
</dbReference>
<comment type="caution">
    <text evidence="11">The sequence shown here is derived from an EMBL/GenBank/DDBJ whole genome shotgun (WGS) entry which is preliminary data.</text>
</comment>
<evidence type="ECO:0000256" key="2">
    <source>
        <dbReference type="ARBA" id="ARBA00013164"/>
    </source>
</evidence>
<evidence type="ECO:0000313" key="12">
    <source>
        <dbReference type="Proteomes" id="UP001633002"/>
    </source>
</evidence>
<dbReference type="AlphaFoldDB" id="A0ABD3I8C1"/>
<dbReference type="Proteomes" id="UP001633002">
    <property type="component" value="Unassembled WGS sequence"/>
</dbReference>
<evidence type="ECO:0000256" key="3">
    <source>
        <dbReference type="ARBA" id="ARBA00022598"/>
    </source>
</evidence>
<sequence length="238" mass="26934">MRLQHVSLIGGGHLKKFLTNRRFGSTMEGIKSHARRDRLLEIESKVQKRWEQEKVFEIDAPSSSAKEGEKFFGNFPYPYMNGLLHLGHAFSATAYHRLRGRNVLFPFGFHCTGMPIKACADKIAREIKLYGNPPKFPAVEPETPIPTAPVESGEAKAEPEKFKSKKSKAAAKTGAAKFQWEIMQSLGLPDEEISTFADPTYWLTYFPPLAKIRLTSAPVSLPVRRIIEITVEVWQYKI</sequence>
<dbReference type="PANTHER" id="PTHR45794">
    <property type="entry name" value="LEUCYL-TRNA SYNTHETASE"/>
    <property type="match status" value="1"/>
</dbReference>
<feature type="region of interest" description="Disordered" evidence="9">
    <location>
        <begin position="138"/>
        <end position="166"/>
    </location>
</feature>
<evidence type="ECO:0000313" key="11">
    <source>
        <dbReference type="EMBL" id="KAL3699943.1"/>
    </source>
</evidence>
<proteinExistence type="inferred from homology"/>
<dbReference type="GO" id="GO:0048608">
    <property type="term" value="P:reproductive structure development"/>
    <property type="evidence" value="ECO:0007669"/>
    <property type="project" value="UniProtKB-ARBA"/>
</dbReference>
<dbReference type="GO" id="GO:0005524">
    <property type="term" value="F:ATP binding"/>
    <property type="evidence" value="ECO:0007669"/>
    <property type="project" value="UniProtKB-KW"/>
</dbReference>
<evidence type="ECO:0000256" key="6">
    <source>
        <dbReference type="ARBA" id="ARBA00022917"/>
    </source>
</evidence>
<evidence type="ECO:0000256" key="4">
    <source>
        <dbReference type="ARBA" id="ARBA00022741"/>
    </source>
</evidence>
<comment type="similarity">
    <text evidence="1">Belongs to the class-I aminoacyl-tRNA synthetase family.</text>
</comment>
<keyword evidence="3" id="KW-0436">Ligase</keyword>
<keyword evidence="12" id="KW-1185">Reference proteome</keyword>
<keyword evidence="5" id="KW-0067">ATP-binding</keyword>
<reference evidence="11 12" key="1">
    <citation type="submission" date="2024-09" db="EMBL/GenBank/DDBJ databases">
        <title>Chromosome-scale assembly of Riccia sorocarpa.</title>
        <authorList>
            <person name="Paukszto L."/>
        </authorList>
    </citation>
    <scope>NUCLEOTIDE SEQUENCE [LARGE SCALE GENOMIC DNA]</scope>
    <source>
        <strain evidence="11">LP-2024</strain>
        <tissue evidence="11">Aerial parts of the thallus</tissue>
    </source>
</reference>
<protein>
    <recommendedName>
        <fullName evidence="2">leucine--tRNA ligase</fullName>
        <ecNumber evidence="2">6.1.1.4</ecNumber>
    </recommendedName>
    <alternativeName>
        <fullName evidence="8">Leucyl-tRNA synthetase</fullName>
    </alternativeName>
</protein>
<evidence type="ECO:0000256" key="9">
    <source>
        <dbReference type="SAM" id="MobiDB-lite"/>
    </source>
</evidence>
<keyword evidence="6" id="KW-0648">Protein biosynthesis</keyword>
<dbReference type="InterPro" id="IPR001412">
    <property type="entry name" value="aa-tRNA-synth_I_CS"/>
</dbReference>
<dbReference type="Gene3D" id="3.40.50.620">
    <property type="entry name" value="HUPs"/>
    <property type="match status" value="1"/>
</dbReference>
<dbReference type="Pfam" id="PF00133">
    <property type="entry name" value="tRNA-synt_1"/>
    <property type="match status" value="1"/>
</dbReference>
<feature type="domain" description="Aminoacyl-tRNA synthetase class Ia" evidence="10">
    <location>
        <begin position="46"/>
        <end position="122"/>
    </location>
</feature>
<dbReference type="InterPro" id="IPR002300">
    <property type="entry name" value="aa-tRNA-synth_Ia"/>
</dbReference>
<dbReference type="GO" id="GO:0009791">
    <property type="term" value="P:post-embryonic development"/>
    <property type="evidence" value="ECO:0007669"/>
    <property type="project" value="UniProtKB-ARBA"/>
</dbReference>
<evidence type="ECO:0000256" key="8">
    <source>
        <dbReference type="ARBA" id="ARBA00030520"/>
    </source>
</evidence>
<evidence type="ECO:0000259" key="10">
    <source>
        <dbReference type="Pfam" id="PF00133"/>
    </source>
</evidence>
<evidence type="ECO:0000256" key="7">
    <source>
        <dbReference type="ARBA" id="ARBA00023146"/>
    </source>
</evidence>
<dbReference type="GO" id="GO:0004823">
    <property type="term" value="F:leucine-tRNA ligase activity"/>
    <property type="evidence" value="ECO:0007669"/>
    <property type="project" value="UniProtKB-EC"/>
</dbReference>
<dbReference type="InterPro" id="IPR014729">
    <property type="entry name" value="Rossmann-like_a/b/a_fold"/>
</dbReference>
<dbReference type="PROSITE" id="PS00178">
    <property type="entry name" value="AA_TRNA_LIGASE_I"/>
    <property type="match status" value="1"/>
</dbReference>
<dbReference type="InterPro" id="IPR004493">
    <property type="entry name" value="Leu-tRNA-synth_Ia_arc/euk"/>
</dbReference>
<dbReference type="SUPFAM" id="SSF52374">
    <property type="entry name" value="Nucleotidylyl transferase"/>
    <property type="match status" value="1"/>
</dbReference>
<dbReference type="PANTHER" id="PTHR45794:SF1">
    <property type="entry name" value="LEUCINE--TRNA LIGASE, CYTOPLASMIC"/>
    <property type="match status" value="1"/>
</dbReference>
<dbReference type="EC" id="6.1.1.4" evidence="2"/>